<dbReference type="InParanoid" id="A0A1V8SBB8"/>
<organism evidence="2 3">
    <name type="scientific">Cryoendolithus antarcticus</name>
    <dbReference type="NCBI Taxonomy" id="1507870"/>
    <lineage>
        <taxon>Eukaryota</taxon>
        <taxon>Fungi</taxon>
        <taxon>Dikarya</taxon>
        <taxon>Ascomycota</taxon>
        <taxon>Pezizomycotina</taxon>
        <taxon>Dothideomycetes</taxon>
        <taxon>Dothideomycetidae</taxon>
        <taxon>Cladosporiales</taxon>
        <taxon>Cladosporiaceae</taxon>
        <taxon>Cryoendolithus</taxon>
    </lineage>
</organism>
<feature type="compositionally biased region" description="Basic and acidic residues" evidence="1">
    <location>
        <begin position="135"/>
        <end position="144"/>
    </location>
</feature>
<dbReference type="Proteomes" id="UP000192596">
    <property type="component" value="Unassembled WGS sequence"/>
</dbReference>
<evidence type="ECO:0000313" key="2">
    <source>
        <dbReference type="EMBL" id="OQN96363.1"/>
    </source>
</evidence>
<reference evidence="3" key="1">
    <citation type="submission" date="2017-03" db="EMBL/GenBank/DDBJ databases">
        <title>Genomes of endolithic fungi from Antarctica.</title>
        <authorList>
            <person name="Coleine C."/>
            <person name="Masonjones S."/>
            <person name="Stajich J.E."/>
        </authorList>
    </citation>
    <scope>NUCLEOTIDE SEQUENCE [LARGE SCALE GENOMIC DNA]</scope>
    <source>
        <strain evidence="3">CCFEE 5527</strain>
    </source>
</reference>
<evidence type="ECO:0000256" key="1">
    <source>
        <dbReference type="SAM" id="MobiDB-lite"/>
    </source>
</evidence>
<sequence length="144" mass="15938">MEPPDQDPAIAFEVDDMTRNAVHALLIQNHNIFKRCTTEERNLTGLYHLTPATHLVQTFPKTFDYESITKDKAAMSVADNKAHWAALKGLGRGTGRLAALPCHDVAAAFSRIKLKLAQLMGRGNSPEKAASLYSDHGDQRVELR</sequence>
<protein>
    <submittedName>
        <fullName evidence="2">Uncharacterized protein</fullName>
    </submittedName>
</protein>
<evidence type="ECO:0000313" key="3">
    <source>
        <dbReference type="Proteomes" id="UP000192596"/>
    </source>
</evidence>
<name>A0A1V8SBB8_9PEZI</name>
<feature type="region of interest" description="Disordered" evidence="1">
    <location>
        <begin position="125"/>
        <end position="144"/>
    </location>
</feature>
<proteinExistence type="predicted"/>
<comment type="caution">
    <text evidence="2">The sequence shown here is derived from an EMBL/GenBank/DDBJ whole genome shotgun (WGS) entry which is preliminary data.</text>
</comment>
<dbReference type="EMBL" id="NAJO01000067">
    <property type="protein sequence ID" value="OQN96363.1"/>
    <property type="molecule type" value="Genomic_DNA"/>
</dbReference>
<accession>A0A1V8SBB8</accession>
<dbReference type="AlphaFoldDB" id="A0A1V8SBB8"/>
<keyword evidence="3" id="KW-1185">Reference proteome</keyword>
<gene>
    <name evidence="2" type="ORF">B0A48_17615</name>
</gene>